<proteinExistence type="predicted"/>
<sequence>MGPSSAMSLPSLIMALTDQLTFELDSDHCLVCTTAVENISPQADPKSDKVCLSGQVSAEATVKKLQSYKLQNPATLSGDAPDAIIAAIREAEPAKPASEVAAVQAADAASAAAAVEDY</sequence>
<accession>A0A7S2RT95</accession>
<dbReference type="AlphaFoldDB" id="A0A7S2RT95"/>
<reference evidence="1" key="1">
    <citation type="submission" date="2021-01" db="EMBL/GenBank/DDBJ databases">
        <authorList>
            <person name="Corre E."/>
            <person name="Pelletier E."/>
            <person name="Niang G."/>
            <person name="Scheremetjew M."/>
            <person name="Finn R."/>
            <person name="Kale V."/>
            <person name="Holt S."/>
            <person name="Cochrane G."/>
            <person name="Meng A."/>
            <person name="Brown T."/>
            <person name="Cohen L."/>
        </authorList>
    </citation>
    <scope>NUCLEOTIDE SEQUENCE</scope>
    <source>
        <strain evidence="1">CCMP1243</strain>
    </source>
</reference>
<gene>
    <name evidence="1" type="ORF">RMAR1173_LOCUS7779</name>
</gene>
<evidence type="ECO:0000313" key="1">
    <source>
        <dbReference type="EMBL" id="CAD9680084.1"/>
    </source>
</evidence>
<organism evidence="1">
    <name type="scientific">Rhizochromulina marina</name>
    <dbReference type="NCBI Taxonomy" id="1034831"/>
    <lineage>
        <taxon>Eukaryota</taxon>
        <taxon>Sar</taxon>
        <taxon>Stramenopiles</taxon>
        <taxon>Ochrophyta</taxon>
        <taxon>Dictyochophyceae</taxon>
        <taxon>Rhizochromulinales</taxon>
        <taxon>Rhizochromulina</taxon>
    </lineage>
</organism>
<protein>
    <submittedName>
        <fullName evidence="1">Uncharacterized protein</fullName>
    </submittedName>
</protein>
<name>A0A7S2RT95_9STRA</name>
<dbReference type="EMBL" id="HBHJ01011929">
    <property type="protein sequence ID" value="CAD9680084.1"/>
    <property type="molecule type" value="Transcribed_RNA"/>
</dbReference>